<feature type="chain" id="PRO_5024794074" evidence="1">
    <location>
        <begin position="22"/>
        <end position="136"/>
    </location>
</feature>
<comment type="caution">
    <text evidence="2">The sequence shown here is derived from an EMBL/GenBank/DDBJ whole genome shotgun (WGS) entry which is preliminary data.</text>
</comment>
<gene>
    <name evidence="2" type="ORF">DTU03_18140</name>
</gene>
<reference evidence="2" key="1">
    <citation type="submission" date="2018-07" db="EMBL/GenBank/DDBJ databases">
        <authorList>
            <person name="Ashton P.M."/>
            <person name="Dallman T."/>
            <person name="Nair S."/>
            <person name="De Pinna E."/>
            <person name="Peters T."/>
            <person name="Grant K."/>
        </authorList>
    </citation>
    <scope>NUCLEOTIDE SEQUENCE</scope>
    <source>
        <strain evidence="2">242348</strain>
    </source>
</reference>
<feature type="signal peptide" evidence="1">
    <location>
        <begin position="1"/>
        <end position="21"/>
    </location>
</feature>
<evidence type="ECO:0000313" key="2">
    <source>
        <dbReference type="EMBL" id="EBX8629401.1"/>
    </source>
</evidence>
<dbReference type="Pfam" id="PF07511">
    <property type="entry name" value="DUF1525"/>
    <property type="match status" value="1"/>
</dbReference>
<dbReference type="AlphaFoldDB" id="A0A5W7RX23"/>
<dbReference type="InterPro" id="IPR011090">
    <property type="entry name" value="Integr_conj_element_PFL4709"/>
</dbReference>
<sequence length="136" mass="15350">MQRYLFFLLSILFSAAPIALAQPTIYTTSRYPVADVEPGVQVFVLDEAQQLEQALFPALAGNEQQAEQQARQRMQQPDWKTTEARLTGAYQALVTAWSLGVEKVPAVVIDGHYVVYGTTDTHQAQQKLNEWREQQP</sequence>
<protein>
    <submittedName>
        <fullName evidence="2">TIGR03757 family integrating conjugative element protein</fullName>
    </submittedName>
</protein>
<name>A0A5W7RX23_SALET</name>
<accession>A0A5W7RX23</accession>
<organism evidence="2">
    <name type="scientific">Salmonella enterica subsp. enterica serovar Kintambo</name>
    <dbReference type="NCBI Taxonomy" id="1192730"/>
    <lineage>
        <taxon>Bacteria</taxon>
        <taxon>Pseudomonadati</taxon>
        <taxon>Pseudomonadota</taxon>
        <taxon>Gammaproteobacteria</taxon>
        <taxon>Enterobacterales</taxon>
        <taxon>Enterobacteriaceae</taxon>
        <taxon>Salmonella</taxon>
    </lineage>
</organism>
<proteinExistence type="predicted"/>
<evidence type="ECO:0000256" key="1">
    <source>
        <dbReference type="SAM" id="SignalP"/>
    </source>
</evidence>
<keyword evidence="1" id="KW-0732">Signal</keyword>
<dbReference type="EMBL" id="AAHMLI010000023">
    <property type="protein sequence ID" value="EBX8629401.1"/>
    <property type="molecule type" value="Genomic_DNA"/>
</dbReference>
<dbReference type="NCBIfam" id="TIGR03757">
    <property type="entry name" value="conj_TIGR03757"/>
    <property type="match status" value="1"/>
</dbReference>